<protein>
    <submittedName>
        <fullName evidence="1">Uncharacterized protein</fullName>
    </submittedName>
</protein>
<comment type="caution">
    <text evidence="1">The sequence shown here is derived from an EMBL/GenBank/DDBJ whole genome shotgun (WGS) entry which is preliminary data.</text>
</comment>
<dbReference type="Proteomes" id="UP000607653">
    <property type="component" value="Unassembled WGS sequence"/>
</dbReference>
<name>A0A822YVX0_NELNU</name>
<organism evidence="1 2">
    <name type="scientific">Nelumbo nucifera</name>
    <name type="common">Sacred lotus</name>
    <dbReference type="NCBI Taxonomy" id="4432"/>
    <lineage>
        <taxon>Eukaryota</taxon>
        <taxon>Viridiplantae</taxon>
        <taxon>Streptophyta</taxon>
        <taxon>Embryophyta</taxon>
        <taxon>Tracheophyta</taxon>
        <taxon>Spermatophyta</taxon>
        <taxon>Magnoliopsida</taxon>
        <taxon>Proteales</taxon>
        <taxon>Nelumbonaceae</taxon>
        <taxon>Nelumbo</taxon>
    </lineage>
</organism>
<sequence>MERVVQFHLGLLKRERGGIKRRALPPFSTDYTLWAPPRFWIPTSPQPSLSFSLSLDHSCGSAITFIRVANFSGLEFGPWSHPAI</sequence>
<proteinExistence type="predicted"/>
<keyword evidence="2" id="KW-1185">Reference proteome</keyword>
<accession>A0A822YVX0</accession>
<reference evidence="1 2" key="1">
    <citation type="journal article" date="2020" name="Mol. Biol. Evol.">
        <title>Distinct Expression and Methylation Patterns for Genes with Different Fates following a Single Whole-Genome Duplication in Flowering Plants.</title>
        <authorList>
            <person name="Shi T."/>
            <person name="Rahmani R.S."/>
            <person name="Gugger P.F."/>
            <person name="Wang M."/>
            <person name="Li H."/>
            <person name="Zhang Y."/>
            <person name="Li Z."/>
            <person name="Wang Q."/>
            <person name="Van de Peer Y."/>
            <person name="Marchal K."/>
            <person name="Chen J."/>
        </authorList>
    </citation>
    <scope>NUCLEOTIDE SEQUENCE [LARGE SCALE GENOMIC DNA]</scope>
    <source>
        <tissue evidence="1">Leaf</tissue>
    </source>
</reference>
<evidence type="ECO:0000313" key="2">
    <source>
        <dbReference type="Proteomes" id="UP000607653"/>
    </source>
</evidence>
<evidence type="ECO:0000313" key="1">
    <source>
        <dbReference type="EMBL" id="DAD35265.1"/>
    </source>
</evidence>
<dbReference type="AlphaFoldDB" id="A0A822YVX0"/>
<gene>
    <name evidence="1" type="ORF">HUJ06_005905</name>
</gene>
<dbReference type="EMBL" id="DUZY01000004">
    <property type="protein sequence ID" value="DAD35265.1"/>
    <property type="molecule type" value="Genomic_DNA"/>
</dbReference>